<sequence length="67" mass="7437">MILIFFKSVGSYLAVIGGVSVKDCTKRVLGRMVSTSLSAKYNWKGSRGMKLSFSQFENILRLISCNV</sequence>
<dbReference type="EMBL" id="JAFNEN010001262">
    <property type="protein sequence ID" value="KAG8174290.1"/>
    <property type="molecule type" value="Genomic_DNA"/>
</dbReference>
<organism evidence="1 2">
    <name type="scientific">Oedothorax gibbosus</name>
    <dbReference type="NCBI Taxonomy" id="931172"/>
    <lineage>
        <taxon>Eukaryota</taxon>
        <taxon>Metazoa</taxon>
        <taxon>Ecdysozoa</taxon>
        <taxon>Arthropoda</taxon>
        <taxon>Chelicerata</taxon>
        <taxon>Arachnida</taxon>
        <taxon>Araneae</taxon>
        <taxon>Araneomorphae</taxon>
        <taxon>Entelegynae</taxon>
        <taxon>Araneoidea</taxon>
        <taxon>Linyphiidae</taxon>
        <taxon>Erigoninae</taxon>
        <taxon>Oedothorax</taxon>
    </lineage>
</organism>
<protein>
    <recommendedName>
        <fullName evidence="3">DUF4806 domain-containing protein</fullName>
    </recommendedName>
</protein>
<comment type="caution">
    <text evidence="1">The sequence shown here is derived from an EMBL/GenBank/DDBJ whole genome shotgun (WGS) entry which is preliminary data.</text>
</comment>
<name>A0AAV6TS90_9ARAC</name>
<keyword evidence="2" id="KW-1185">Reference proteome</keyword>
<gene>
    <name evidence="1" type="ORF">JTE90_020777</name>
</gene>
<dbReference type="Proteomes" id="UP000827092">
    <property type="component" value="Unassembled WGS sequence"/>
</dbReference>
<evidence type="ECO:0000313" key="2">
    <source>
        <dbReference type="Proteomes" id="UP000827092"/>
    </source>
</evidence>
<accession>A0AAV6TS90</accession>
<evidence type="ECO:0008006" key="3">
    <source>
        <dbReference type="Google" id="ProtNLM"/>
    </source>
</evidence>
<proteinExistence type="predicted"/>
<evidence type="ECO:0000313" key="1">
    <source>
        <dbReference type="EMBL" id="KAG8174290.1"/>
    </source>
</evidence>
<reference evidence="1 2" key="1">
    <citation type="journal article" date="2022" name="Nat. Ecol. Evol.">
        <title>A masculinizing supergene underlies an exaggerated male reproductive morph in a spider.</title>
        <authorList>
            <person name="Hendrickx F."/>
            <person name="De Corte Z."/>
            <person name="Sonet G."/>
            <person name="Van Belleghem S.M."/>
            <person name="Kostlbacher S."/>
            <person name="Vangestel C."/>
        </authorList>
    </citation>
    <scope>NUCLEOTIDE SEQUENCE [LARGE SCALE GENOMIC DNA]</scope>
    <source>
        <strain evidence="1">W744_W776</strain>
    </source>
</reference>
<dbReference type="AlphaFoldDB" id="A0AAV6TS90"/>